<sequence length="264" mass="30710">MESNVESVKDILFNPRLLAPSKHILLLSHMRANSTLIGHLIGSHRDVSGYYEMHIGYYSWKSLINQKLHFHQGDPEEPVTKYYFDKILHSEHYVSADVLLRENVVTLVCLREPLQTINSIVKLYSKKHPGDSFTQPEFAARYYIERVNMIVETVEELVKNKQRYYFYDASNIIDNTQDVLNDIQTFSGLKTPFSTSYRKFDKTGERYYGDSSEYIHSGVVVKKPAETLALDVDVDLLEQCEKVYRQSRDYLLEHTWSACVHEAV</sequence>
<evidence type="ECO:0008006" key="3">
    <source>
        <dbReference type="Google" id="ProtNLM"/>
    </source>
</evidence>
<accession>A0A0C5WBQ2</accession>
<dbReference type="Gene3D" id="3.40.50.300">
    <property type="entry name" value="P-loop containing nucleotide triphosphate hydrolases"/>
    <property type="match status" value="1"/>
</dbReference>
<protein>
    <recommendedName>
        <fullName evidence="3">Sulfotransferase domain-containing protein</fullName>
    </recommendedName>
</protein>
<dbReference type="PATRIC" id="fig|658445.3.peg.4412"/>
<keyword evidence="2" id="KW-1185">Reference proteome</keyword>
<evidence type="ECO:0000313" key="2">
    <source>
        <dbReference type="Proteomes" id="UP000032303"/>
    </source>
</evidence>
<name>A0A0C5WBQ2_9GAMM</name>
<dbReference type="STRING" id="658445.H744_2c2403"/>
<reference evidence="1 2" key="1">
    <citation type="submission" date="2013-05" db="EMBL/GenBank/DDBJ databases">
        <title>Complete genome sequence of the lipase-producing bacterium Photobacterium gaetbulicola Gung47.</title>
        <authorList>
            <person name="Kim Y.-O."/>
        </authorList>
    </citation>
    <scope>NUCLEOTIDE SEQUENCE [LARGE SCALE GENOMIC DNA]</scope>
    <source>
        <strain evidence="1 2">Gung47</strain>
    </source>
</reference>
<dbReference type="Proteomes" id="UP000032303">
    <property type="component" value="Chromosome 2"/>
</dbReference>
<evidence type="ECO:0000313" key="1">
    <source>
        <dbReference type="EMBL" id="AJR09066.1"/>
    </source>
</evidence>
<dbReference type="KEGG" id="pgb:H744_2c2403"/>
<dbReference type="SUPFAM" id="SSF52540">
    <property type="entry name" value="P-loop containing nucleoside triphosphate hydrolases"/>
    <property type="match status" value="1"/>
</dbReference>
<proteinExistence type="predicted"/>
<organism evidence="1 2">
    <name type="scientific">Photobacterium gaetbulicola Gung47</name>
    <dbReference type="NCBI Taxonomy" id="658445"/>
    <lineage>
        <taxon>Bacteria</taxon>
        <taxon>Pseudomonadati</taxon>
        <taxon>Pseudomonadota</taxon>
        <taxon>Gammaproteobacteria</taxon>
        <taxon>Vibrionales</taxon>
        <taxon>Vibrionaceae</taxon>
        <taxon>Photobacterium</taxon>
    </lineage>
</organism>
<dbReference type="EMBL" id="CP005974">
    <property type="protein sequence ID" value="AJR09066.1"/>
    <property type="molecule type" value="Genomic_DNA"/>
</dbReference>
<dbReference type="InterPro" id="IPR027417">
    <property type="entry name" value="P-loop_NTPase"/>
</dbReference>
<dbReference type="AlphaFoldDB" id="A0A0C5WBQ2"/>
<dbReference type="HOGENOM" id="CLU_085995_0_0_6"/>
<gene>
    <name evidence="1" type="ORF">H744_2c2403</name>
</gene>